<proteinExistence type="predicted"/>
<sequence>MEIAFEHERQQHEVLEKKYARLKRRYVRLERSHSRLVTKSREWRDGTKLAHVTGTLCVSSCHLQWKDRRAKSRLLLFQFAVIDLTSPRPGSDPATRCNDAPQIGDSRGFQDSRSARLSREDICGESLSSLLGSPGLPADEVCTSEDQEEQKVEEREAEEESVERTSRRRNMNTLFSTFTSRRRLHLDFTLPPGLSDSHRVVPSPLRRMQQQDIQLDRRVRLYGSPQARFTTTGRGELRTRTRPRLRLHDRSPERTATFAYGHELEQELEPRTHRHELLVPSVSSPVVISPLVPTTPSSSPLATSSSGSRPGAQSDEEASLALARYLQQQENIAAYEEREARLLQASAGQMFNQRSHEHYSSVVSSILDHQHNIDPDNMTYEELLRLGEEVGDVKQERWRQVAVQVISGLPTHQWTESHGENTYVCCALLSKGCC</sequence>
<name>M4BHB9_HYAAE</name>
<feature type="region of interest" description="Disordered" evidence="2">
    <location>
        <begin position="128"/>
        <end position="166"/>
    </location>
</feature>
<evidence type="ECO:0000256" key="1">
    <source>
        <dbReference type="SAM" id="Coils"/>
    </source>
</evidence>
<dbReference type="STRING" id="559515.M4BHB9"/>
<evidence type="ECO:0000256" key="2">
    <source>
        <dbReference type="SAM" id="MobiDB-lite"/>
    </source>
</evidence>
<keyword evidence="1" id="KW-0175">Coiled coil</keyword>
<feature type="region of interest" description="Disordered" evidence="2">
    <location>
        <begin position="290"/>
        <end position="318"/>
    </location>
</feature>
<dbReference type="EMBL" id="JH598448">
    <property type="status" value="NOT_ANNOTATED_CDS"/>
    <property type="molecule type" value="Genomic_DNA"/>
</dbReference>
<accession>M4BHB9</accession>
<dbReference type="PANTHER" id="PTHR46400">
    <property type="entry name" value="RING/U-BOX SUPERFAMILY PROTEIN"/>
    <property type="match status" value="1"/>
</dbReference>
<feature type="coiled-coil region" evidence="1">
    <location>
        <begin position="5"/>
        <end position="32"/>
    </location>
</feature>
<feature type="region of interest" description="Disordered" evidence="2">
    <location>
        <begin position="88"/>
        <end position="113"/>
    </location>
</feature>
<dbReference type="GO" id="GO:0016567">
    <property type="term" value="P:protein ubiquitination"/>
    <property type="evidence" value="ECO:0007669"/>
    <property type="project" value="InterPro"/>
</dbReference>
<feature type="compositionally biased region" description="Low complexity" evidence="2">
    <location>
        <begin position="290"/>
        <end position="308"/>
    </location>
</feature>
<dbReference type="PANTHER" id="PTHR46400:SF5">
    <property type="entry name" value="RING-TYPE DOMAIN-CONTAINING PROTEIN"/>
    <property type="match status" value="1"/>
</dbReference>
<reference evidence="3" key="2">
    <citation type="submission" date="2015-06" db="UniProtKB">
        <authorList>
            <consortium name="EnsemblProtists"/>
        </authorList>
    </citation>
    <scope>IDENTIFICATION</scope>
    <source>
        <strain evidence="3">Emoy2</strain>
    </source>
</reference>
<evidence type="ECO:0000313" key="3">
    <source>
        <dbReference type="EnsemblProtists" id="HpaP805795"/>
    </source>
</evidence>
<dbReference type="eggNOG" id="KOG0800">
    <property type="taxonomic scope" value="Eukaryota"/>
</dbReference>
<dbReference type="InterPro" id="IPR033276">
    <property type="entry name" value="BB"/>
</dbReference>
<dbReference type="EnsemblProtists" id="HpaT805795">
    <property type="protein sequence ID" value="HpaP805795"/>
    <property type="gene ID" value="HpaG805795"/>
</dbReference>
<dbReference type="VEuPathDB" id="FungiDB:HpaG805795"/>
<protein>
    <submittedName>
        <fullName evidence="3">Uncharacterized protein</fullName>
    </submittedName>
</protein>
<organism evidence="3 4">
    <name type="scientific">Hyaloperonospora arabidopsidis (strain Emoy2)</name>
    <name type="common">Downy mildew agent</name>
    <name type="synonym">Peronospora arabidopsidis</name>
    <dbReference type="NCBI Taxonomy" id="559515"/>
    <lineage>
        <taxon>Eukaryota</taxon>
        <taxon>Sar</taxon>
        <taxon>Stramenopiles</taxon>
        <taxon>Oomycota</taxon>
        <taxon>Peronosporomycetes</taxon>
        <taxon>Peronosporales</taxon>
        <taxon>Peronosporaceae</taxon>
        <taxon>Hyaloperonospora</taxon>
    </lineage>
</organism>
<dbReference type="EMBL" id="JH598261">
    <property type="status" value="NOT_ANNOTATED_CDS"/>
    <property type="molecule type" value="Genomic_DNA"/>
</dbReference>
<dbReference type="OMA" id="WRQMAVQ"/>
<dbReference type="EnsemblProtists" id="HpaT807895">
    <property type="protein sequence ID" value="HpaP807895"/>
    <property type="gene ID" value="HpaG807895"/>
</dbReference>
<dbReference type="InParanoid" id="M4BHB9"/>
<evidence type="ECO:0000313" key="4">
    <source>
        <dbReference type="Proteomes" id="UP000011713"/>
    </source>
</evidence>
<dbReference type="HOGENOM" id="CLU_048676_0_0_1"/>
<feature type="compositionally biased region" description="Low complexity" evidence="2">
    <location>
        <begin position="128"/>
        <end position="137"/>
    </location>
</feature>
<dbReference type="GO" id="GO:0004842">
    <property type="term" value="F:ubiquitin-protein transferase activity"/>
    <property type="evidence" value="ECO:0007669"/>
    <property type="project" value="InterPro"/>
</dbReference>
<keyword evidence="4" id="KW-1185">Reference proteome</keyword>
<dbReference type="Proteomes" id="UP000011713">
    <property type="component" value="Unassembled WGS sequence"/>
</dbReference>
<dbReference type="AlphaFoldDB" id="M4BHB9"/>
<dbReference type="VEuPathDB" id="FungiDB:HpaG807895"/>
<dbReference type="GO" id="GO:0046621">
    <property type="term" value="P:negative regulation of organ growth"/>
    <property type="evidence" value="ECO:0007669"/>
    <property type="project" value="InterPro"/>
</dbReference>
<reference evidence="4" key="1">
    <citation type="journal article" date="2010" name="Science">
        <title>Signatures of adaptation to obligate biotrophy in the Hyaloperonospora arabidopsidis genome.</title>
        <authorList>
            <person name="Baxter L."/>
            <person name="Tripathy S."/>
            <person name="Ishaque N."/>
            <person name="Boot N."/>
            <person name="Cabral A."/>
            <person name="Kemen E."/>
            <person name="Thines M."/>
            <person name="Ah-Fong A."/>
            <person name="Anderson R."/>
            <person name="Badejoko W."/>
            <person name="Bittner-Eddy P."/>
            <person name="Boore J.L."/>
            <person name="Chibucos M.C."/>
            <person name="Coates M."/>
            <person name="Dehal P."/>
            <person name="Delehaunty K."/>
            <person name="Dong S."/>
            <person name="Downton P."/>
            <person name="Dumas B."/>
            <person name="Fabro G."/>
            <person name="Fronick C."/>
            <person name="Fuerstenberg S.I."/>
            <person name="Fulton L."/>
            <person name="Gaulin E."/>
            <person name="Govers F."/>
            <person name="Hughes L."/>
            <person name="Humphray S."/>
            <person name="Jiang R.H."/>
            <person name="Judelson H."/>
            <person name="Kamoun S."/>
            <person name="Kyung K."/>
            <person name="Meijer H."/>
            <person name="Minx P."/>
            <person name="Morris P."/>
            <person name="Nelson J."/>
            <person name="Phuntumart V."/>
            <person name="Qutob D."/>
            <person name="Rehmany A."/>
            <person name="Rougon-Cardoso A."/>
            <person name="Ryden P."/>
            <person name="Torto-Alalibo T."/>
            <person name="Studholme D."/>
            <person name="Wang Y."/>
            <person name="Win J."/>
            <person name="Wood J."/>
            <person name="Clifton S.W."/>
            <person name="Rogers J."/>
            <person name="Van den Ackerveken G."/>
            <person name="Jones J.D."/>
            <person name="McDowell J.M."/>
            <person name="Beynon J."/>
            <person name="Tyler B.M."/>
        </authorList>
    </citation>
    <scope>NUCLEOTIDE SEQUENCE [LARGE SCALE GENOMIC DNA]</scope>
    <source>
        <strain evidence="4">Emoy2</strain>
    </source>
</reference>